<feature type="disulfide bond" evidence="8">
    <location>
        <begin position="101"/>
        <end position="128"/>
    </location>
</feature>
<evidence type="ECO:0000259" key="12">
    <source>
        <dbReference type="PROSITE" id="PS50923"/>
    </source>
</evidence>
<keyword evidence="5" id="KW-0677">Repeat</keyword>
<protein>
    <recommendedName>
        <fullName evidence="15">Sushi domain-containing protein</fullName>
    </recommendedName>
</protein>
<reference evidence="13" key="3">
    <citation type="submission" date="2025-09" db="UniProtKB">
        <authorList>
            <consortium name="Ensembl"/>
        </authorList>
    </citation>
    <scope>IDENTIFICATION</scope>
</reference>
<feature type="compositionally biased region" description="Low complexity" evidence="9">
    <location>
        <begin position="155"/>
        <end position="166"/>
    </location>
</feature>
<dbReference type="AlphaFoldDB" id="A0AAQ4R942"/>
<evidence type="ECO:0000259" key="11">
    <source>
        <dbReference type="PROSITE" id="PS50026"/>
    </source>
</evidence>
<dbReference type="PROSITE" id="PS00010">
    <property type="entry name" value="ASX_HYDROXYL"/>
    <property type="match status" value="1"/>
</dbReference>
<dbReference type="InterPro" id="IPR050751">
    <property type="entry name" value="ECM_structural_protein"/>
</dbReference>
<dbReference type="InterPro" id="IPR055088">
    <property type="entry name" value="Fibulin_C"/>
</dbReference>
<dbReference type="FunFam" id="2.10.25.10:FF:000010">
    <property type="entry name" value="Pro-epidermal growth factor"/>
    <property type="match status" value="1"/>
</dbReference>
<evidence type="ECO:0008006" key="15">
    <source>
        <dbReference type="Google" id="ProtNLM"/>
    </source>
</evidence>
<evidence type="ECO:0000256" key="10">
    <source>
        <dbReference type="SAM" id="SignalP"/>
    </source>
</evidence>
<evidence type="ECO:0000256" key="8">
    <source>
        <dbReference type="PROSITE-ProRule" id="PRU00302"/>
    </source>
</evidence>
<dbReference type="InterPro" id="IPR035976">
    <property type="entry name" value="Sushi/SCR/CCP_sf"/>
</dbReference>
<organism evidence="13 14">
    <name type="scientific">Gasterosteus aculeatus aculeatus</name>
    <name type="common">three-spined stickleback</name>
    <dbReference type="NCBI Taxonomy" id="481459"/>
    <lineage>
        <taxon>Eukaryota</taxon>
        <taxon>Metazoa</taxon>
        <taxon>Chordata</taxon>
        <taxon>Craniata</taxon>
        <taxon>Vertebrata</taxon>
        <taxon>Euteleostomi</taxon>
        <taxon>Actinopterygii</taxon>
        <taxon>Neopterygii</taxon>
        <taxon>Teleostei</taxon>
        <taxon>Neoteleostei</taxon>
        <taxon>Acanthomorphata</taxon>
        <taxon>Eupercaria</taxon>
        <taxon>Perciformes</taxon>
        <taxon>Cottioidei</taxon>
        <taxon>Gasterosteales</taxon>
        <taxon>Gasterosteidae</taxon>
        <taxon>Gasterosteus</taxon>
    </lineage>
</organism>
<accession>A0AAQ4R942</accession>
<reference evidence="13 14" key="1">
    <citation type="journal article" date="2021" name="G3 (Bethesda)">
        <title>Improved contiguity of the threespine stickleback genome using long-read sequencing.</title>
        <authorList>
            <person name="Nath S."/>
            <person name="Shaw D.E."/>
            <person name="White M.A."/>
        </authorList>
    </citation>
    <scope>NUCLEOTIDE SEQUENCE [LARGE SCALE GENOMIC DNA]</scope>
    <source>
        <strain evidence="13 14">Lake Benthic</strain>
    </source>
</reference>
<dbReference type="InterPro" id="IPR018097">
    <property type="entry name" value="EGF_Ca-bd_CS"/>
</dbReference>
<dbReference type="InterPro" id="IPR001881">
    <property type="entry name" value="EGF-like_Ca-bd_dom"/>
</dbReference>
<dbReference type="InterPro" id="IPR000436">
    <property type="entry name" value="Sushi_SCR_CCP_dom"/>
</dbReference>
<dbReference type="SUPFAM" id="SSF57535">
    <property type="entry name" value="Complement control module/SCR domain"/>
    <property type="match status" value="1"/>
</dbReference>
<comment type="subcellular location">
    <subcellularLocation>
        <location evidence="1">Secreted</location>
        <location evidence="1">Extracellular space</location>
        <location evidence="1">Extracellular matrix</location>
    </subcellularLocation>
</comment>
<dbReference type="Pfam" id="PF12662">
    <property type="entry name" value="cEGF"/>
    <property type="match status" value="1"/>
</dbReference>
<evidence type="ECO:0000256" key="5">
    <source>
        <dbReference type="ARBA" id="ARBA00022737"/>
    </source>
</evidence>
<dbReference type="PROSITE" id="PS50026">
    <property type="entry name" value="EGF_3"/>
    <property type="match status" value="1"/>
</dbReference>
<dbReference type="Gene3D" id="2.10.25.10">
    <property type="entry name" value="Laminin"/>
    <property type="match status" value="3"/>
</dbReference>
<dbReference type="Ensembl" id="ENSGACT00000043215.1">
    <property type="protein sequence ID" value="ENSGACP00000059560.1"/>
    <property type="gene ID" value="ENSGACG00000029913.1"/>
</dbReference>
<dbReference type="SMART" id="SM00032">
    <property type="entry name" value="CCP"/>
    <property type="match status" value="1"/>
</dbReference>
<dbReference type="InterPro" id="IPR000152">
    <property type="entry name" value="EGF-type_Asp/Asn_hydroxyl_site"/>
</dbReference>
<dbReference type="PROSITE" id="PS01186">
    <property type="entry name" value="EGF_2"/>
    <property type="match status" value="1"/>
</dbReference>
<keyword evidence="3" id="KW-0272">Extracellular matrix</keyword>
<dbReference type="InterPro" id="IPR000742">
    <property type="entry name" value="EGF"/>
</dbReference>
<comment type="caution">
    <text evidence="7">Lacks conserved residue(s) required for the propagation of feature annotation.</text>
</comment>
<feature type="signal peptide" evidence="10">
    <location>
        <begin position="1"/>
        <end position="15"/>
    </location>
</feature>
<feature type="region of interest" description="Disordered" evidence="9">
    <location>
        <begin position="142"/>
        <end position="166"/>
    </location>
</feature>
<feature type="domain" description="EGF-like" evidence="11">
    <location>
        <begin position="203"/>
        <end position="245"/>
    </location>
</feature>
<evidence type="ECO:0000256" key="3">
    <source>
        <dbReference type="ARBA" id="ARBA00022530"/>
    </source>
</evidence>
<evidence type="ECO:0000256" key="2">
    <source>
        <dbReference type="ARBA" id="ARBA00006127"/>
    </source>
</evidence>
<evidence type="ECO:0000313" key="14">
    <source>
        <dbReference type="Proteomes" id="UP000007635"/>
    </source>
</evidence>
<dbReference type="RefSeq" id="XP_040017947.1">
    <property type="nucleotide sequence ID" value="XM_040162013.1"/>
</dbReference>
<dbReference type="PROSITE" id="PS50923">
    <property type="entry name" value="SUSHI"/>
    <property type="match status" value="1"/>
</dbReference>
<feature type="domain" description="Sushi" evidence="12">
    <location>
        <begin position="73"/>
        <end position="130"/>
    </location>
</feature>
<dbReference type="PANTHER" id="PTHR24034:SF197">
    <property type="entry name" value="FIBULIN-7-LIKE"/>
    <property type="match status" value="1"/>
</dbReference>
<evidence type="ECO:0000256" key="9">
    <source>
        <dbReference type="SAM" id="MobiDB-lite"/>
    </source>
</evidence>
<comment type="similarity">
    <text evidence="2">Belongs to the fibulin family.</text>
</comment>
<evidence type="ECO:0000256" key="7">
    <source>
        <dbReference type="PROSITE-ProRule" id="PRU00076"/>
    </source>
</evidence>
<dbReference type="InterPro" id="IPR026823">
    <property type="entry name" value="cEGF"/>
</dbReference>
<keyword evidence="14" id="KW-1185">Reference proteome</keyword>
<evidence type="ECO:0000256" key="6">
    <source>
        <dbReference type="ARBA" id="ARBA00023157"/>
    </source>
</evidence>
<dbReference type="SMART" id="SM00181">
    <property type="entry name" value="EGF"/>
    <property type="match status" value="2"/>
</dbReference>
<dbReference type="SMART" id="SM00179">
    <property type="entry name" value="EGF_CA"/>
    <property type="match status" value="2"/>
</dbReference>
<keyword evidence="3" id="KW-0964">Secreted</keyword>
<dbReference type="Pfam" id="PF22914">
    <property type="entry name" value="Fibulin_C"/>
    <property type="match status" value="1"/>
</dbReference>
<dbReference type="Pfam" id="PF00084">
    <property type="entry name" value="Sushi"/>
    <property type="match status" value="1"/>
</dbReference>
<dbReference type="PROSITE" id="PS01187">
    <property type="entry name" value="EGF_CA"/>
    <property type="match status" value="1"/>
</dbReference>
<keyword evidence="8" id="KW-0768">Sushi</keyword>
<dbReference type="CDD" id="cd00033">
    <property type="entry name" value="CCP"/>
    <property type="match status" value="1"/>
</dbReference>
<name>A0AAQ4R942_GASAC</name>
<keyword evidence="6 8" id="KW-1015">Disulfide bond</keyword>
<keyword evidence="10" id="KW-0732">Signal</keyword>
<dbReference type="GeneTree" id="ENSGT00940000165218"/>
<dbReference type="CDD" id="cd00054">
    <property type="entry name" value="EGF_CA"/>
    <property type="match status" value="2"/>
</dbReference>
<dbReference type="KEGG" id="gat:120808816"/>
<evidence type="ECO:0000256" key="4">
    <source>
        <dbReference type="ARBA" id="ARBA00022536"/>
    </source>
</evidence>
<evidence type="ECO:0000256" key="1">
    <source>
        <dbReference type="ARBA" id="ARBA00004498"/>
    </source>
</evidence>
<dbReference type="GeneID" id="120808816"/>
<dbReference type="Gene3D" id="2.10.70.10">
    <property type="entry name" value="Complement Module, domain 1"/>
    <property type="match status" value="1"/>
</dbReference>
<dbReference type="SUPFAM" id="SSF57196">
    <property type="entry name" value="EGF/Laminin"/>
    <property type="match status" value="2"/>
</dbReference>
<reference evidence="13" key="2">
    <citation type="submission" date="2025-08" db="UniProtKB">
        <authorList>
            <consortium name="Ensembl"/>
        </authorList>
    </citation>
    <scope>IDENTIFICATION</scope>
</reference>
<keyword evidence="4 7" id="KW-0245">EGF-like domain</keyword>
<proteinExistence type="inferred from homology"/>
<feature type="chain" id="PRO_5042965977" description="Sushi domain-containing protein" evidence="10">
    <location>
        <begin position="16"/>
        <end position="408"/>
    </location>
</feature>
<dbReference type="GO" id="GO:0005509">
    <property type="term" value="F:calcium ion binding"/>
    <property type="evidence" value="ECO:0007669"/>
    <property type="project" value="InterPro"/>
</dbReference>
<dbReference type="Proteomes" id="UP000007635">
    <property type="component" value="Chromosome XIX"/>
</dbReference>
<dbReference type="PANTHER" id="PTHR24034">
    <property type="entry name" value="EGF-LIKE DOMAIN-CONTAINING PROTEIN"/>
    <property type="match status" value="1"/>
</dbReference>
<evidence type="ECO:0000313" key="13">
    <source>
        <dbReference type="Ensembl" id="ENSGACP00000059560.1"/>
    </source>
</evidence>
<sequence>MKIVVLMLCLHHTAASSSSSSSSSSAQECPSTQSLLNLLRQVEKMLVVHEASYQQGLRSLRMKISALHNRTGASCSKLEPPPHGRRLGRVFGVGHEVHFLCRPGFELIGSRTRVCLDSQRWSGQQPICRRFNSTGNFLASFSPAPSSSPSPSSPTPSWSSSPTSLSPPSSVRQSHCTHFLGSTRCTCDVGFTISGRDNNICTDIDECLLFPLGRLCVHRCVNTPGSFHCLCPAGYDLSGEGRGCTDVDECEKQLHDCAAEEMCVNTFGGFRCVRVECPRMINATYIKTSPMRCERNPCMLGDKACTQAPNSISFHFLSAVSNMSTPRVLFRVSAARVLGDTLRFGLAGGRGHFSVQRSGRQTGALLLVAPIEGPATLEAEVEMSELERHNLLGRYLTKVTLFVSPYGF</sequence>